<evidence type="ECO:0000313" key="4">
    <source>
        <dbReference type="Proteomes" id="UP000547510"/>
    </source>
</evidence>
<dbReference type="InterPro" id="IPR042099">
    <property type="entry name" value="ANL_N_sf"/>
</dbReference>
<dbReference type="InterPro" id="IPR025110">
    <property type="entry name" value="AMP-bd_C"/>
</dbReference>
<keyword evidence="3" id="KW-0436">Ligase</keyword>
<sequence>MTDLERPLVVPDMLRLRAKYYPDQVALRVDGRTELTYRDWERGAYARARGLIELGLKPRQRVGLVFGGMDWIDYVMSYLAVQNAGGTTIHLGEQVEPAEALRRLEETDAVGVVLGRGRTAPEGFNGWVVRPGDLAGGHDDSPLSVGIGPEDLSDILYTSGTTGRGKALGVPHGNLTFGRAPDNFKHLGDPLPLMVPIPVCTTPSVTTSSIVLSTPATLVLSPPGDIERMAELVEEYRIASVMINPAIAHKLVRTNVHEKYDLSCVDTLGTAAAPLPPRIARQLLEMFPGAKVNSAFTAAEAYTGVIVNTFDPAKPTSLGRPAPGSELRVTDEHGRPVPDGQLGWIWVGSQAPKRKYLFDHAQTARVQVGHWTWTGDLGRIGPDGDLMLFDRAVDAIRVGDELVSTIEVEYALYEHPAVMEAAVMNVPQPDGTDAVGAALALDDPTALPDVQALAARTLAPHQVPTRYLLVDELPRSVNAKVLKRYLRPRLAEVAPSGG</sequence>
<dbReference type="Gene3D" id="3.30.300.30">
    <property type="match status" value="1"/>
</dbReference>
<reference evidence="3 4" key="1">
    <citation type="submission" date="2020-08" db="EMBL/GenBank/DDBJ databases">
        <title>Genomic Encyclopedia of Type Strains, Phase III (KMG-III): the genomes of soil and plant-associated and newly described type strains.</title>
        <authorList>
            <person name="Whitman W."/>
        </authorList>
    </citation>
    <scope>NUCLEOTIDE SEQUENCE [LARGE SCALE GENOMIC DNA]</scope>
    <source>
        <strain evidence="3 4">CECT 8640</strain>
    </source>
</reference>
<dbReference type="PANTHER" id="PTHR43767:SF1">
    <property type="entry name" value="NONRIBOSOMAL PEPTIDE SYNTHASE PES1 (EUROFUNG)-RELATED"/>
    <property type="match status" value="1"/>
</dbReference>
<evidence type="ECO:0000259" key="1">
    <source>
        <dbReference type="Pfam" id="PF00501"/>
    </source>
</evidence>
<dbReference type="Pfam" id="PF00501">
    <property type="entry name" value="AMP-binding"/>
    <property type="match status" value="1"/>
</dbReference>
<dbReference type="InterPro" id="IPR000873">
    <property type="entry name" value="AMP-dep_synth/lig_dom"/>
</dbReference>
<dbReference type="GO" id="GO:0016878">
    <property type="term" value="F:acid-thiol ligase activity"/>
    <property type="evidence" value="ECO:0007669"/>
    <property type="project" value="UniProtKB-ARBA"/>
</dbReference>
<evidence type="ECO:0000259" key="2">
    <source>
        <dbReference type="Pfam" id="PF13193"/>
    </source>
</evidence>
<keyword evidence="4" id="KW-1185">Reference proteome</keyword>
<feature type="domain" description="AMP-binding enzyme C-terminal" evidence="2">
    <location>
        <begin position="407"/>
        <end position="480"/>
    </location>
</feature>
<name>A0A841CA15_9PSEU</name>
<dbReference type="Pfam" id="PF13193">
    <property type="entry name" value="AMP-binding_C"/>
    <property type="match status" value="1"/>
</dbReference>
<feature type="domain" description="AMP-dependent synthetase/ligase" evidence="1">
    <location>
        <begin position="17"/>
        <end position="356"/>
    </location>
</feature>
<dbReference type="AlphaFoldDB" id="A0A841CA15"/>
<dbReference type="SUPFAM" id="SSF56801">
    <property type="entry name" value="Acetyl-CoA synthetase-like"/>
    <property type="match status" value="1"/>
</dbReference>
<dbReference type="Proteomes" id="UP000547510">
    <property type="component" value="Unassembled WGS sequence"/>
</dbReference>
<dbReference type="EMBL" id="JACHJN010000001">
    <property type="protein sequence ID" value="MBB5953783.1"/>
    <property type="molecule type" value="Genomic_DNA"/>
</dbReference>
<dbReference type="PANTHER" id="PTHR43767">
    <property type="entry name" value="LONG-CHAIN-FATTY-ACID--COA LIGASE"/>
    <property type="match status" value="1"/>
</dbReference>
<protein>
    <submittedName>
        <fullName evidence="3">Acyl-CoA synthetase (AMP-forming)/AMP-acid ligase II</fullName>
    </submittedName>
</protein>
<dbReference type="RefSeq" id="WP_184687563.1">
    <property type="nucleotide sequence ID" value="NZ_JACHJN010000001.1"/>
</dbReference>
<gene>
    <name evidence="3" type="ORF">FHS29_000353</name>
</gene>
<dbReference type="InterPro" id="IPR050237">
    <property type="entry name" value="ATP-dep_AMP-bd_enzyme"/>
</dbReference>
<proteinExistence type="predicted"/>
<evidence type="ECO:0000313" key="3">
    <source>
        <dbReference type="EMBL" id="MBB5953783.1"/>
    </source>
</evidence>
<dbReference type="InterPro" id="IPR045851">
    <property type="entry name" value="AMP-bd_C_sf"/>
</dbReference>
<accession>A0A841CA15</accession>
<organism evidence="3 4">
    <name type="scientific">Saccharothrix tamanrassetensis</name>
    <dbReference type="NCBI Taxonomy" id="1051531"/>
    <lineage>
        <taxon>Bacteria</taxon>
        <taxon>Bacillati</taxon>
        <taxon>Actinomycetota</taxon>
        <taxon>Actinomycetes</taxon>
        <taxon>Pseudonocardiales</taxon>
        <taxon>Pseudonocardiaceae</taxon>
        <taxon>Saccharothrix</taxon>
    </lineage>
</organism>
<dbReference type="Gene3D" id="3.40.50.12780">
    <property type="entry name" value="N-terminal domain of ligase-like"/>
    <property type="match status" value="1"/>
</dbReference>
<comment type="caution">
    <text evidence="3">The sequence shown here is derived from an EMBL/GenBank/DDBJ whole genome shotgun (WGS) entry which is preliminary data.</text>
</comment>